<dbReference type="Gene3D" id="3.90.550.10">
    <property type="entry name" value="Spore Coat Polysaccharide Biosynthesis Protein SpsA, Chain A"/>
    <property type="match status" value="1"/>
</dbReference>
<evidence type="ECO:0000313" key="3">
    <source>
        <dbReference type="Proteomes" id="UP000003136"/>
    </source>
</evidence>
<dbReference type="InterPro" id="IPR029044">
    <property type="entry name" value="Nucleotide-diphossugar_trans"/>
</dbReference>
<reference evidence="2 3" key="2">
    <citation type="submission" date="2008-11" db="EMBL/GenBank/DDBJ databases">
        <authorList>
            <person name="Fulton L."/>
            <person name="Clifton S."/>
            <person name="Fulton B."/>
            <person name="Xu J."/>
            <person name="Minx P."/>
            <person name="Pepin K.H."/>
            <person name="Johnson M."/>
            <person name="Bhonagiri V."/>
            <person name="Nash W.E."/>
            <person name="Mardis E.R."/>
            <person name="Wilson R.K."/>
        </authorList>
    </citation>
    <scope>NUCLEOTIDE SEQUENCE [LARGE SCALE GENOMIC DNA]</scope>
    <source>
        <strain evidence="2 3">ATCC 43243</strain>
    </source>
</reference>
<proteinExistence type="predicted"/>
<dbReference type="InterPro" id="IPR001173">
    <property type="entry name" value="Glyco_trans_2-like"/>
</dbReference>
<dbReference type="Proteomes" id="UP000003136">
    <property type="component" value="Unassembled WGS sequence"/>
</dbReference>
<dbReference type="EMBL" id="ABVQ01000037">
    <property type="protein sequence ID" value="EEC55829.1"/>
    <property type="molecule type" value="Genomic_DNA"/>
</dbReference>
<dbReference type="HOGENOM" id="CLU_033536_9_0_9"/>
<dbReference type="CDD" id="cd04179">
    <property type="entry name" value="DPM_DPG-synthase_like"/>
    <property type="match status" value="1"/>
</dbReference>
<sequence>MKFDGKLSVVMPAYNEGERIYNNILATEKIIAPFAPDYEIVVVNDGSRDNTRQEIERAKAHDDRIVMVSSETNHGKGSAILAGIAESAGEYIAFLDADLELNPSQLEGYYDKMTETGCDAVIGCKLHKDSQLVYPLRRKIMSVGYYMMLRLLFHLKIRDTQTGLKLFRAKAVKPVAHLVRTSGFAYDIELLVAVSRRGGRIEEMPVKVVYVRERNCRRIKFDDVWKAFRDTLAIWKRANVLHYYDDGEKV</sequence>
<reference evidence="2 3" key="1">
    <citation type="submission" date="2008-11" db="EMBL/GenBank/DDBJ databases">
        <title>Draft genome sequence of Bacteroides pectinophilus (ATCC 43243).</title>
        <authorList>
            <person name="Sudarsanam P."/>
            <person name="Ley R."/>
            <person name="Guruge J."/>
            <person name="Turnbaugh P.J."/>
            <person name="Mahowald M."/>
            <person name="Liep D."/>
            <person name="Gordon J."/>
        </authorList>
    </citation>
    <scope>NUCLEOTIDE SEQUENCE [LARGE SCALE GENOMIC DNA]</scope>
    <source>
        <strain evidence="2 3">ATCC 43243</strain>
    </source>
</reference>
<accession>B7AUD8</accession>
<dbReference type="AlphaFoldDB" id="B7AUD8"/>
<protein>
    <recommendedName>
        <fullName evidence="1">Glycosyltransferase 2-like domain-containing protein</fullName>
    </recommendedName>
</protein>
<dbReference type="eggNOG" id="COG1215">
    <property type="taxonomic scope" value="Bacteria"/>
</dbReference>
<gene>
    <name evidence="2" type="ORF">BACPEC_02336</name>
</gene>
<evidence type="ECO:0000259" key="1">
    <source>
        <dbReference type="Pfam" id="PF00535"/>
    </source>
</evidence>
<evidence type="ECO:0000313" key="2">
    <source>
        <dbReference type="EMBL" id="EEC55829.1"/>
    </source>
</evidence>
<name>B7AUD8_9FIRM</name>
<comment type="caution">
    <text evidence="2">The sequence shown here is derived from an EMBL/GenBank/DDBJ whole genome shotgun (WGS) entry which is preliminary data.</text>
</comment>
<dbReference type="Pfam" id="PF00535">
    <property type="entry name" value="Glycos_transf_2"/>
    <property type="match status" value="1"/>
</dbReference>
<dbReference type="SUPFAM" id="SSF53448">
    <property type="entry name" value="Nucleotide-diphospho-sugar transferases"/>
    <property type="match status" value="1"/>
</dbReference>
<dbReference type="PANTHER" id="PTHR48090">
    <property type="entry name" value="UNDECAPRENYL-PHOSPHATE 4-DEOXY-4-FORMAMIDO-L-ARABINOSE TRANSFERASE-RELATED"/>
    <property type="match status" value="1"/>
</dbReference>
<organism evidence="2 3">
    <name type="scientific">[Bacteroides] pectinophilus ATCC 43243</name>
    <dbReference type="NCBI Taxonomy" id="483218"/>
    <lineage>
        <taxon>Bacteria</taxon>
        <taxon>Bacillati</taxon>
        <taxon>Bacillota</taxon>
        <taxon>Clostridia</taxon>
        <taxon>Eubacteriales</taxon>
    </lineage>
</organism>
<keyword evidence="3" id="KW-1185">Reference proteome</keyword>
<dbReference type="PANTHER" id="PTHR48090:SF7">
    <property type="entry name" value="RFBJ PROTEIN"/>
    <property type="match status" value="1"/>
</dbReference>
<dbReference type="STRING" id="483218.BACPEC_02336"/>
<feature type="domain" description="Glycosyltransferase 2-like" evidence="1">
    <location>
        <begin position="8"/>
        <end position="173"/>
    </location>
</feature>
<dbReference type="InterPro" id="IPR050256">
    <property type="entry name" value="Glycosyltransferase_2"/>
</dbReference>